<comment type="caution">
    <text evidence="1">The sequence shown here is derived from an EMBL/GenBank/DDBJ whole genome shotgun (WGS) entry which is preliminary data.</text>
</comment>
<dbReference type="AlphaFoldDB" id="A0A3M0IQN9"/>
<gene>
    <name evidence="1" type="ORF">DUI87_32613</name>
</gene>
<name>A0A3M0IQN9_HIRRU</name>
<reference evidence="1 2" key="1">
    <citation type="submission" date="2018-07" db="EMBL/GenBank/DDBJ databases">
        <title>A high quality draft genome assembly of the barn swallow (H. rustica rustica).</title>
        <authorList>
            <person name="Formenti G."/>
            <person name="Chiara M."/>
            <person name="Poveda L."/>
            <person name="Francoijs K.-J."/>
            <person name="Bonisoli-Alquati A."/>
            <person name="Canova L."/>
            <person name="Gianfranceschi L."/>
            <person name="Horner D.S."/>
            <person name="Saino N."/>
        </authorList>
    </citation>
    <scope>NUCLEOTIDE SEQUENCE [LARGE SCALE GENOMIC DNA]</scope>
    <source>
        <strain evidence="1">Chelidonia</strain>
        <tissue evidence="1">Blood</tissue>
    </source>
</reference>
<organism evidence="1 2">
    <name type="scientific">Hirundo rustica rustica</name>
    <dbReference type="NCBI Taxonomy" id="333673"/>
    <lineage>
        <taxon>Eukaryota</taxon>
        <taxon>Metazoa</taxon>
        <taxon>Chordata</taxon>
        <taxon>Craniata</taxon>
        <taxon>Vertebrata</taxon>
        <taxon>Euteleostomi</taxon>
        <taxon>Archelosauria</taxon>
        <taxon>Archosauria</taxon>
        <taxon>Dinosauria</taxon>
        <taxon>Saurischia</taxon>
        <taxon>Theropoda</taxon>
        <taxon>Coelurosauria</taxon>
        <taxon>Aves</taxon>
        <taxon>Neognathae</taxon>
        <taxon>Neoaves</taxon>
        <taxon>Telluraves</taxon>
        <taxon>Australaves</taxon>
        <taxon>Passeriformes</taxon>
        <taxon>Sylvioidea</taxon>
        <taxon>Hirundinidae</taxon>
        <taxon>Hirundo</taxon>
    </lineage>
</organism>
<dbReference type="EMBL" id="QRBI01000240">
    <property type="protein sequence ID" value="RMB91015.1"/>
    <property type="molecule type" value="Genomic_DNA"/>
</dbReference>
<accession>A0A3M0IQN9</accession>
<evidence type="ECO:0000313" key="2">
    <source>
        <dbReference type="Proteomes" id="UP000269221"/>
    </source>
</evidence>
<sequence length="248" mass="27899">MDRRVGLERDFAADRDWENRLPGVQELPVRAARNSVILSKREQNTAGIIPWISVRVVNEGERKRRDLALPRFKHKQVDFFFPGRNLWKQQVMPRGPPFFTWKILNLGIIGMERALKLIQFHQQGHLLLDRDAPSPIQKVQAQVIVQSTGIIVVDTGLTPNIRIFVVDTGLTQNIRIFVVDTGLTPNIRIFVVDTGLTPDIGIFAVDAGLTPDIGIFVVDAGLTPKHQDFCGGHWTDPKTSGSLLWTLD</sequence>
<evidence type="ECO:0000313" key="1">
    <source>
        <dbReference type="EMBL" id="RMB91015.1"/>
    </source>
</evidence>
<protein>
    <submittedName>
        <fullName evidence="1">Uncharacterized protein</fullName>
    </submittedName>
</protein>
<proteinExistence type="predicted"/>
<dbReference type="Proteomes" id="UP000269221">
    <property type="component" value="Unassembled WGS sequence"/>
</dbReference>
<keyword evidence="2" id="KW-1185">Reference proteome</keyword>